<feature type="transmembrane region" description="Helical" evidence="10">
    <location>
        <begin position="12"/>
        <end position="33"/>
    </location>
</feature>
<dbReference type="EC" id="2.4.1.16" evidence="2"/>
<evidence type="ECO:0000256" key="6">
    <source>
        <dbReference type="ARBA" id="ARBA00022692"/>
    </source>
</evidence>
<keyword evidence="12" id="KW-1185">Reference proteome</keyword>
<reference evidence="11" key="2">
    <citation type="journal article" date="2020" name="Nat. Commun.">
        <title>Large-scale genome sequencing of mycorrhizal fungi provides insights into the early evolution of symbiotic traits.</title>
        <authorList>
            <person name="Miyauchi S."/>
            <person name="Kiss E."/>
            <person name="Kuo A."/>
            <person name="Drula E."/>
            <person name="Kohler A."/>
            <person name="Sanchez-Garcia M."/>
            <person name="Morin E."/>
            <person name="Andreopoulos B."/>
            <person name="Barry K.W."/>
            <person name="Bonito G."/>
            <person name="Buee M."/>
            <person name="Carver A."/>
            <person name="Chen C."/>
            <person name="Cichocki N."/>
            <person name="Clum A."/>
            <person name="Culley D."/>
            <person name="Crous P.W."/>
            <person name="Fauchery L."/>
            <person name="Girlanda M."/>
            <person name="Hayes R.D."/>
            <person name="Keri Z."/>
            <person name="LaButti K."/>
            <person name="Lipzen A."/>
            <person name="Lombard V."/>
            <person name="Magnuson J."/>
            <person name="Maillard F."/>
            <person name="Murat C."/>
            <person name="Nolan M."/>
            <person name="Ohm R.A."/>
            <person name="Pangilinan J."/>
            <person name="Pereira M.F."/>
            <person name="Perotto S."/>
            <person name="Peter M."/>
            <person name="Pfister S."/>
            <person name="Riley R."/>
            <person name="Sitrit Y."/>
            <person name="Stielow J.B."/>
            <person name="Szollosi G."/>
            <person name="Zifcakova L."/>
            <person name="Stursova M."/>
            <person name="Spatafora J.W."/>
            <person name="Tedersoo L."/>
            <person name="Vaario L.M."/>
            <person name="Yamada A."/>
            <person name="Yan M."/>
            <person name="Wang P."/>
            <person name="Xu J."/>
            <person name="Bruns T."/>
            <person name="Baldrian P."/>
            <person name="Vilgalys R."/>
            <person name="Dunand C."/>
            <person name="Henrissat B."/>
            <person name="Grigoriev I.V."/>
            <person name="Hibbett D."/>
            <person name="Nagy L.G."/>
            <person name="Martin F.M."/>
        </authorList>
    </citation>
    <scope>NUCLEOTIDE SEQUENCE</scope>
    <source>
        <strain evidence="11">BED1</strain>
    </source>
</reference>
<evidence type="ECO:0000256" key="2">
    <source>
        <dbReference type="ARBA" id="ARBA00012543"/>
    </source>
</evidence>
<keyword evidence="8" id="KW-0961">Cell wall biogenesis/degradation</keyword>
<dbReference type="PANTHER" id="PTHR22914">
    <property type="entry name" value="CHITIN SYNTHASE"/>
    <property type="match status" value="1"/>
</dbReference>
<sequence>MGLPPLSCSQRWRWLNGSFFAAVHSTVHFHHIYRSSHAFLRKFWIHIETFYQLYNLIFSWFALVRQLHIAFIVLTHALEDYISSLHYLNLVLNYFYLGLLISRFILSLGNRRQVGVYPGFHWVCSNHDIHDDFGIPSCLQGCRERCQVGGPCYPSCRFL</sequence>
<dbReference type="GO" id="GO:0071555">
    <property type="term" value="P:cell wall organization"/>
    <property type="evidence" value="ECO:0007669"/>
    <property type="project" value="UniProtKB-KW"/>
</dbReference>
<feature type="transmembrane region" description="Helical" evidence="10">
    <location>
        <begin position="86"/>
        <end position="106"/>
    </location>
</feature>
<dbReference type="AlphaFoldDB" id="A0AAD4GFI8"/>
<evidence type="ECO:0000256" key="5">
    <source>
        <dbReference type="ARBA" id="ARBA00022679"/>
    </source>
</evidence>
<keyword evidence="3" id="KW-1003">Cell membrane</keyword>
<evidence type="ECO:0000256" key="9">
    <source>
        <dbReference type="ARBA" id="ARBA00048014"/>
    </source>
</evidence>
<dbReference type="PANTHER" id="PTHR22914:SF9">
    <property type="entry name" value="CHITIN SYNTHASE 1"/>
    <property type="match status" value="1"/>
</dbReference>
<evidence type="ECO:0000256" key="10">
    <source>
        <dbReference type="SAM" id="Phobius"/>
    </source>
</evidence>
<gene>
    <name evidence="11" type="ORF">L210DRAFT_3479389</name>
</gene>
<accession>A0AAD4GFI8</accession>
<evidence type="ECO:0000256" key="7">
    <source>
        <dbReference type="ARBA" id="ARBA00023136"/>
    </source>
</evidence>
<protein>
    <recommendedName>
        <fullName evidence="2">chitin synthase</fullName>
        <ecNumber evidence="2">2.4.1.16</ecNumber>
    </recommendedName>
</protein>
<evidence type="ECO:0000313" key="12">
    <source>
        <dbReference type="Proteomes" id="UP001194468"/>
    </source>
</evidence>
<name>A0AAD4GFI8_BOLED</name>
<evidence type="ECO:0000256" key="4">
    <source>
        <dbReference type="ARBA" id="ARBA00022676"/>
    </source>
</evidence>
<dbReference type="InterPro" id="IPR004835">
    <property type="entry name" value="Chitin_synth"/>
</dbReference>
<comment type="subcellular location">
    <subcellularLocation>
        <location evidence="1">Cell membrane</location>
        <topology evidence="1">Multi-pass membrane protein</topology>
    </subcellularLocation>
</comment>
<reference evidence="11" key="1">
    <citation type="submission" date="2019-10" db="EMBL/GenBank/DDBJ databases">
        <authorList>
            <consortium name="DOE Joint Genome Institute"/>
            <person name="Kuo A."/>
            <person name="Miyauchi S."/>
            <person name="Kiss E."/>
            <person name="Drula E."/>
            <person name="Kohler A."/>
            <person name="Sanchez-Garcia M."/>
            <person name="Andreopoulos B."/>
            <person name="Barry K.W."/>
            <person name="Bonito G."/>
            <person name="Buee M."/>
            <person name="Carver A."/>
            <person name="Chen C."/>
            <person name="Cichocki N."/>
            <person name="Clum A."/>
            <person name="Culley D."/>
            <person name="Crous P.W."/>
            <person name="Fauchery L."/>
            <person name="Girlanda M."/>
            <person name="Hayes R."/>
            <person name="Keri Z."/>
            <person name="LaButti K."/>
            <person name="Lipzen A."/>
            <person name="Lombard V."/>
            <person name="Magnuson J."/>
            <person name="Maillard F."/>
            <person name="Morin E."/>
            <person name="Murat C."/>
            <person name="Nolan M."/>
            <person name="Ohm R."/>
            <person name="Pangilinan J."/>
            <person name="Pereira M."/>
            <person name="Perotto S."/>
            <person name="Peter M."/>
            <person name="Riley R."/>
            <person name="Sitrit Y."/>
            <person name="Stielow B."/>
            <person name="Szollosi G."/>
            <person name="Zifcakova L."/>
            <person name="Stursova M."/>
            <person name="Spatafora J.W."/>
            <person name="Tedersoo L."/>
            <person name="Vaario L.-M."/>
            <person name="Yamada A."/>
            <person name="Yan M."/>
            <person name="Wang P."/>
            <person name="Xu J."/>
            <person name="Bruns T."/>
            <person name="Baldrian P."/>
            <person name="Vilgalys R."/>
            <person name="Henrissat B."/>
            <person name="Grigoriev I.V."/>
            <person name="Hibbett D."/>
            <person name="Nagy L.G."/>
            <person name="Martin F.M."/>
        </authorList>
    </citation>
    <scope>NUCLEOTIDE SEQUENCE</scope>
    <source>
        <strain evidence="11">BED1</strain>
    </source>
</reference>
<comment type="caution">
    <text evidence="11">The sequence shown here is derived from an EMBL/GenBank/DDBJ whole genome shotgun (WGS) entry which is preliminary data.</text>
</comment>
<organism evidence="11 12">
    <name type="scientific">Boletus edulis BED1</name>
    <dbReference type="NCBI Taxonomy" id="1328754"/>
    <lineage>
        <taxon>Eukaryota</taxon>
        <taxon>Fungi</taxon>
        <taxon>Dikarya</taxon>
        <taxon>Basidiomycota</taxon>
        <taxon>Agaricomycotina</taxon>
        <taxon>Agaricomycetes</taxon>
        <taxon>Agaricomycetidae</taxon>
        <taxon>Boletales</taxon>
        <taxon>Boletineae</taxon>
        <taxon>Boletaceae</taxon>
        <taxon>Boletoideae</taxon>
        <taxon>Boletus</taxon>
    </lineage>
</organism>
<keyword evidence="4" id="KW-0328">Glycosyltransferase</keyword>
<keyword evidence="6 10" id="KW-0812">Transmembrane</keyword>
<dbReference type="GO" id="GO:0005886">
    <property type="term" value="C:plasma membrane"/>
    <property type="evidence" value="ECO:0007669"/>
    <property type="project" value="UniProtKB-SubCell"/>
</dbReference>
<comment type="catalytic activity">
    <reaction evidence="9">
        <text>[(1-&gt;4)-N-acetyl-beta-D-glucosaminyl](n) + UDP-N-acetyl-alpha-D-glucosamine = [(1-&gt;4)-N-acetyl-beta-D-glucosaminyl](n+1) + UDP + H(+)</text>
        <dbReference type="Rhea" id="RHEA:16637"/>
        <dbReference type="Rhea" id="RHEA-COMP:9593"/>
        <dbReference type="Rhea" id="RHEA-COMP:9595"/>
        <dbReference type="ChEBI" id="CHEBI:15378"/>
        <dbReference type="ChEBI" id="CHEBI:17029"/>
        <dbReference type="ChEBI" id="CHEBI:57705"/>
        <dbReference type="ChEBI" id="CHEBI:58223"/>
        <dbReference type="EC" id="2.4.1.16"/>
    </reaction>
</comment>
<dbReference type="GO" id="GO:0030428">
    <property type="term" value="C:cell septum"/>
    <property type="evidence" value="ECO:0007669"/>
    <property type="project" value="TreeGrafter"/>
</dbReference>
<evidence type="ECO:0000256" key="3">
    <source>
        <dbReference type="ARBA" id="ARBA00022475"/>
    </source>
</evidence>
<dbReference type="GO" id="GO:0004100">
    <property type="term" value="F:chitin synthase activity"/>
    <property type="evidence" value="ECO:0007669"/>
    <property type="project" value="UniProtKB-EC"/>
</dbReference>
<dbReference type="EMBL" id="WHUW01000011">
    <property type="protein sequence ID" value="KAF8440969.1"/>
    <property type="molecule type" value="Genomic_DNA"/>
</dbReference>
<evidence type="ECO:0000256" key="1">
    <source>
        <dbReference type="ARBA" id="ARBA00004651"/>
    </source>
</evidence>
<keyword evidence="5" id="KW-0808">Transferase</keyword>
<keyword evidence="7 10" id="KW-0472">Membrane</keyword>
<keyword evidence="10" id="KW-1133">Transmembrane helix</keyword>
<dbReference type="GO" id="GO:0006031">
    <property type="term" value="P:chitin biosynthetic process"/>
    <property type="evidence" value="ECO:0007669"/>
    <property type="project" value="TreeGrafter"/>
</dbReference>
<evidence type="ECO:0000256" key="8">
    <source>
        <dbReference type="ARBA" id="ARBA00023316"/>
    </source>
</evidence>
<dbReference type="Proteomes" id="UP001194468">
    <property type="component" value="Unassembled WGS sequence"/>
</dbReference>
<evidence type="ECO:0000313" key="11">
    <source>
        <dbReference type="EMBL" id="KAF8440969.1"/>
    </source>
</evidence>
<proteinExistence type="predicted"/>
<feature type="transmembrane region" description="Helical" evidence="10">
    <location>
        <begin position="53"/>
        <end position="74"/>
    </location>
</feature>